<dbReference type="Pfam" id="PF14658">
    <property type="entry name" value="EF-hand_9"/>
    <property type="match status" value="1"/>
</dbReference>
<dbReference type="OrthoDB" id="26525at2759"/>
<name>B3LYL3_DROAN</name>
<keyword evidence="4" id="KW-1185">Reference proteome</keyword>
<dbReference type="InterPro" id="IPR002048">
    <property type="entry name" value="EF_hand_dom"/>
</dbReference>
<dbReference type="Gene3D" id="1.10.238.10">
    <property type="entry name" value="EF-hand"/>
    <property type="match status" value="1"/>
</dbReference>
<evidence type="ECO:0000313" key="4">
    <source>
        <dbReference type="Proteomes" id="UP000007801"/>
    </source>
</evidence>
<dbReference type="PANTHER" id="PTHR23048">
    <property type="entry name" value="MYOSIN LIGHT CHAIN 1, 3"/>
    <property type="match status" value="1"/>
</dbReference>
<accession>B3LYL3</accession>
<dbReference type="Proteomes" id="UP000007801">
    <property type="component" value="Unassembled WGS sequence"/>
</dbReference>
<proteinExistence type="predicted"/>
<dbReference type="SUPFAM" id="SSF47473">
    <property type="entry name" value="EF-hand"/>
    <property type="match status" value="1"/>
</dbReference>
<dbReference type="InParanoid" id="B3LYL3"/>
<dbReference type="FunCoup" id="B3LYL3">
    <property type="interactions" value="70"/>
</dbReference>
<dbReference type="AlphaFoldDB" id="B3LYL3"/>
<protein>
    <recommendedName>
        <fullName evidence="2">EF-hand domain-containing protein</fullName>
    </recommendedName>
</protein>
<gene>
    <name evidence="3" type="primary">Dana\GF16770</name>
    <name evidence="3" type="synonym">dana_GLEANR_18036</name>
    <name evidence="3" type="ORF">GF16770</name>
</gene>
<dbReference type="SMART" id="SM00054">
    <property type="entry name" value="EFh"/>
    <property type="match status" value="4"/>
</dbReference>
<dbReference type="eggNOG" id="KOG0027">
    <property type="taxonomic scope" value="Eukaryota"/>
</dbReference>
<evidence type="ECO:0000259" key="2">
    <source>
        <dbReference type="PROSITE" id="PS50222"/>
    </source>
</evidence>
<keyword evidence="1" id="KW-0677">Repeat</keyword>
<dbReference type="PROSITE" id="PS50222">
    <property type="entry name" value="EF_HAND_2"/>
    <property type="match status" value="2"/>
</dbReference>
<dbReference type="HOGENOM" id="CLU_061288_2_5_1"/>
<dbReference type="STRING" id="7217.B3LYL3"/>
<organism evidence="3 4">
    <name type="scientific">Drosophila ananassae</name>
    <name type="common">Fruit fly</name>
    <dbReference type="NCBI Taxonomy" id="7217"/>
    <lineage>
        <taxon>Eukaryota</taxon>
        <taxon>Metazoa</taxon>
        <taxon>Ecdysozoa</taxon>
        <taxon>Arthropoda</taxon>
        <taxon>Hexapoda</taxon>
        <taxon>Insecta</taxon>
        <taxon>Pterygota</taxon>
        <taxon>Neoptera</taxon>
        <taxon>Endopterygota</taxon>
        <taxon>Diptera</taxon>
        <taxon>Brachycera</taxon>
        <taxon>Muscomorpha</taxon>
        <taxon>Ephydroidea</taxon>
        <taxon>Drosophilidae</taxon>
        <taxon>Drosophila</taxon>
        <taxon>Sophophora</taxon>
    </lineage>
</organism>
<dbReference type="KEGG" id="dan:6499564"/>
<dbReference type="GeneID" id="6499564"/>
<reference evidence="3 4" key="1">
    <citation type="journal article" date="2007" name="Nature">
        <title>Evolution of genes and genomes on the Drosophila phylogeny.</title>
        <authorList>
            <consortium name="Drosophila 12 Genomes Consortium"/>
            <person name="Clark A.G."/>
            <person name="Eisen M.B."/>
            <person name="Smith D.R."/>
            <person name="Bergman C.M."/>
            <person name="Oliver B."/>
            <person name="Markow T.A."/>
            <person name="Kaufman T.C."/>
            <person name="Kellis M."/>
            <person name="Gelbart W."/>
            <person name="Iyer V.N."/>
            <person name="Pollard D.A."/>
            <person name="Sackton T.B."/>
            <person name="Larracuente A.M."/>
            <person name="Singh N.D."/>
            <person name="Abad J.P."/>
            <person name="Abt D.N."/>
            <person name="Adryan B."/>
            <person name="Aguade M."/>
            <person name="Akashi H."/>
            <person name="Anderson W.W."/>
            <person name="Aquadro C.F."/>
            <person name="Ardell D.H."/>
            <person name="Arguello R."/>
            <person name="Artieri C.G."/>
            <person name="Barbash D.A."/>
            <person name="Barker D."/>
            <person name="Barsanti P."/>
            <person name="Batterham P."/>
            <person name="Batzoglou S."/>
            <person name="Begun D."/>
            <person name="Bhutkar A."/>
            <person name="Blanco E."/>
            <person name="Bosak S.A."/>
            <person name="Bradley R.K."/>
            <person name="Brand A.D."/>
            <person name="Brent M.R."/>
            <person name="Brooks A.N."/>
            <person name="Brown R.H."/>
            <person name="Butlin R.K."/>
            <person name="Caggese C."/>
            <person name="Calvi B.R."/>
            <person name="Bernardo de Carvalho A."/>
            <person name="Caspi A."/>
            <person name="Castrezana S."/>
            <person name="Celniker S.E."/>
            <person name="Chang J.L."/>
            <person name="Chapple C."/>
            <person name="Chatterji S."/>
            <person name="Chinwalla A."/>
            <person name="Civetta A."/>
            <person name="Clifton S.W."/>
            <person name="Comeron J.M."/>
            <person name="Costello J.C."/>
            <person name="Coyne J.A."/>
            <person name="Daub J."/>
            <person name="David R.G."/>
            <person name="Delcher A.L."/>
            <person name="Delehaunty K."/>
            <person name="Do C.B."/>
            <person name="Ebling H."/>
            <person name="Edwards K."/>
            <person name="Eickbush T."/>
            <person name="Evans J.D."/>
            <person name="Filipski A."/>
            <person name="Findeiss S."/>
            <person name="Freyhult E."/>
            <person name="Fulton L."/>
            <person name="Fulton R."/>
            <person name="Garcia A.C."/>
            <person name="Gardiner A."/>
            <person name="Garfield D.A."/>
            <person name="Garvin B.E."/>
            <person name="Gibson G."/>
            <person name="Gilbert D."/>
            <person name="Gnerre S."/>
            <person name="Godfrey J."/>
            <person name="Good R."/>
            <person name="Gotea V."/>
            <person name="Gravely B."/>
            <person name="Greenberg A.J."/>
            <person name="Griffiths-Jones S."/>
            <person name="Gross S."/>
            <person name="Guigo R."/>
            <person name="Gustafson E.A."/>
            <person name="Haerty W."/>
            <person name="Hahn M.W."/>
            <person name="Halligan D.L."/>
            <person name="Halpern A.L."/>
            <person name="Halter G.M."/>
            <person name="Han M.V."/>
            <person name="Heger A."/>
            <person name="Hillier L."/>
            <person name="Hinrichs A.S."/>
            <person name="Holmes I."/>
            <person name="Hoskins R.A."/>
            <person name="Hubisz M.J."/>
            <person name="Hultmark D."/>
            <person name="Huntley M.A."/>
            <person name="Jaffe D.B."/>
            <person name="Jagadeeshan S."/>
            <person name="Jeck W.R."/>
            <person name="Johnson J."/>
            <person name="Jones C.D."/>
            <person name="Jordan W.C."/>
            <person name="Karpen G.H."/>
            <person name="Kataoka E."/>
            <person name="Keightley P.D."/>
            <person name="Kheradpour P."/>
            <person name="Kirkness E.F."/>
            <person name="Koerich L.B."/>
            <person name="Kristiansen K."/>
            <person name="Kudrna D."/>
            <person name="Kulathinal R.J."/>
            <person name="Kumar S."/>
            <person name="Kwok R."/>
            <person name="Lander E."/>
            <person name="Langley C.H."/>
            <person name="Lapoint R."/>
            <person name="Lazzaro B.P."/>
            <person name="Lee S.J."/>
            <person name="Levesque L."/>
            <person name="Li R."/>
            <person name="Lin C.F."/>
            <person name="Lin M.F."/>
            <person name="Lindblad-Toh K."/>
            <person name="Llopart A."/>
            <person name="Long M."/>
            <person name="Low L."/>
            <person name="Lozovsky E."/>
            <person name="Lu J."/>
            <person name="Luo M."/>
            <person name="Machado C.A."/>
            <person name="Makalowski W."/>
            <person name="Marzo M."/>
            <person name="Matsuda M."/>
            <person name="Matzkin L."/>
            <person name="McAllister B."/>
            <person name="McBride C.S."/>
            <person name="McKernan B."/>
            <person name="McKernan K."/>
            <person name="Mendez-Lago M."/>
            <person name="Minx P."/>
            <person name="Mollenhauer M.U."/>
            <person name="Montooth K."/>
            <person name="Mount S.M."/>
            <person name="Mu X."/>
            <person name="Myers E."/>
            <person name="Negre B."/>
            <person name="Newfeld S."/>
            <person name="Nielsen R."/>
            <person name="Noor M.A."/>
            <person name="O'Grady P."/>
            <person name="Pachter L."/>
            <person name="Papaceit M."/>
            <person name="Parisi M.J."/>
            <person name="Parisi M."/>
            <person name="Parts L."/>
            <person name="Pedersen J.S."/>
            <person name="Pesole G."/>
            <person name="Phillippy A.M."/>
            <person name="Ponting C.P."/>
            <person name="Pop M."/>
            <person name="Porcelli D."/>
            <person name="Powell J.R."/>
            <person name="Prohaska S."/>
            <person name="Pruitt K."/>
            <person name="Puig M."/>
            <person name="Quesneville H."/>
            <person name="Ram K.R."/>
            <person name="Rand D."/>
            <person name="Rasmussen M.D."/>
            <person name="Reed L.K."/>
            <person name="Reenan R."/>
            <person name="Reily A."/>
            <person name="Remington K.A."/>
            <person name="Rieger T.T."/>
            <person name="Ritchie M.G."/>
            <person name="Robin C."/>
            <person name="Rogers Y.H."/>
            <person name="Rohde C."/>
            <person name="Rozas J."/>
            <person name="Rubenfield M.J."/>
            <person name="Ruiz A."/>
            <person name="Russo S."/>
            <person name="Salzberg S.L."/>
            <person name="Sanchez-Gracia A."/>
            <person name="Saranga D.J."/>
            <person name="Sato H."/>
            <person name="Schaeffer S.W."/>
            <person name="Schatz M.C."/>
            <person name="Schlenke T."/>
            <person name="Schwartz R."/>
            <person name="Segarra C."/>
            <person name="Singh R.S."/>
            <person name="Sirot L."/>
            <person name="Sirota M."/>
            <person name="Sisneros N.B."/>
            <person name="Smith C.D."/>
            <person name="Smith T.F."/>
            <person name="Spieth J."/>
            <person name="Stage D.E."/>
            <person name="Stark A."/>
            <person name="Stephan W."/>
            <person name="Strausberg R.L."/>
            <person name="Strempel S."/>
            <person name="Sturgill D."/>
            <person name="Sutton G."/>
            <person name="Sutton G.G."/>
            <person name="Tao W."/>
            <person name="Teichmann S."/>
            <person name="Tobari Y.N."/>
            <person name="Tomimura Y."/>
            <person name="Tsolas J.M."/>
            <person name="Valente V.L."/>
            <person name="Venter E."/>
            <person name="Venter J.C."/>
            <person name="Vicario S."/>
            <person name="Vieira F.G."/>
            <person name="Vilella A.J."/>
            <person name="Villasante A."/>
            <person name="Walenz B."/>
            <person name="Wang J."/>
            <person name="Wasserman M."/>
            <person name="Watts T."/>
            <person name="Wilson D."/>
            <person name="Wilson R.K."/>
            <person name="Wing R.A."/>
            <person name="Wolfner M.F."/>
            <person name="Wong A."/>
            <person name="Wong G.K."/>
            <person name="Wu C.I."/>
            <person name="Wu G."/>
            <person name="Yamamoto D."/>
            <person name="Yang H.P."/>
            <person name="Yang S.P."/>
            <person name="Yorke J.A."/>
            <person name="Yoshida K."/>
            <person name="Zdobnov E."/>
            <person name="Zhang P."/>
            <person name="Zhang Y."/>
            <person name="Zimin A.V."/>
            <person name="Baldwin J."/>
            <person name="Abdouelleil A."/>
            <person name="Abdulkadir J."/>
            <person name="Abebe A."/>
            <person name="Abera B."/>
            <person name="Abreu J."/>
            <person name="Acer S.C."/>
            <person name="Aftuck L."/>
            <person name="Alexander A."/>
            <person name="An P."/>
            <person name="Anderson E."/>
            <person name="Anderson S."/>
            <person name="Arachi H."/>
            <person name="Azer M."/>
            <person name="Bachantsang P."/>
            <person name="Barry A."/>
            <person name="Bayul T."/>
            <person name="Berlin A."/>
            <person name="Bessette D."/>
            <person name="Bloom T."/>
            <person name="Blye J."/>
            <person name="Boguslavskiy L."/>
            <person name="Bonnet C."/>
            <person name="Boukhgalter B."/>
            <person name="Bourzgui I."/>
            <person name="Brown A."/>
            <person name="Cahill P."/>
            <person name="Channer S."/>
            <person name="Cheshatsang Y."/>
            <person name="Chuda L."/>
            <person name="Citroen M."/>
            <person name="Collymore A."/>
            <person name="Cooke P."/>
            <person name="Costello M."/>
            <person name="D'Aco K."/>
            <person name="Daza R."/>
            <person name="De Haan G."/>
            <person name="DeGray S."/>
            <person name="DeMaso C."/>
            <person name="Dhargay N."/>
            <person name="Dooley K."/>
            <person name="Dooley E."/>
            <person name="Doricent M."/>
            <person name="Dorje P."/>
            <person name="Dorjee K."/>
            <person name="Dupes A."/>
            <person name="Elong R."/>
            <person name="Falk J."/>
            <person name="Farina A."/>
            <person name="Faro S."/>
            <person name="Ferguson D."/>
            <person name="Fisher S."/>
            <person name="Foley C.D."/>
            <person name="Franke A."/>
            <person name="Friedrich D."/>
            <person name="Gadbois L."/>
            <person name="Gearin G."/>
            <person name="Gearin C.R."/>
            <person name="Giannoukos G."/>
            <person name="Goode T."/>
            <person name="Graham J."/>
            <person name="Grandbois E."/>
            <person name="Grewal S."/>
            <person name="Gyaltsen K."/>
            <person name="Hafez N."/>
            <person name="Hagos B."/>
            <person name="Hall J."/>
            <person name="Henson C."/>
            <person name="Hollinger A."/>
            <person name="Honan T."/>
            <person name="Huard M.D."/>
            <person name="Hughes L."/>
            <person name="Hurhula B."/>
            <person name="Husby M.E."/>
            <person name="Kamat A."/>
            <person name="Kanga B."/>
            <person name="Kashin S."/>
            <person name="Khazanovich D."/>
            <person name="Kisner P."/>
            <person name="Lance K."/>
            <person name="Lara M."/>
            <person name="Lee W."/>
            <person name="Lennon N."/>
            <person name="Letendre F."/>
            <person name="LeVine R."/>
            <person name="Lipovsky A."/>
            <person name="Liu X."/>
            <person name="Liu J."/>
            <person name="Liu S."/>
            <person name="Lokyitsang T."/>
            <person name="Lokyitsang Y."/>
            <person name="Lubonja R."/>
            <person name="Lui A."/>
            <person name="MacDonald P."/>
            <person name="Magnisalis V."/>
            <person name="Maru K."/>
            <person name="Matthews C."/>
            <person name="McCusker W."/>
            <person name="McDonough S."/>
            <person name="Mehta T."/>
            <person name="Meldrim J."/>
            <person name="Meneus L."/>
            <person name="Mihai O."/>
            <person name="Mihalev A."/>
            <person name="Mihova T."/>
            <person name="Mittelman R."/>
            <person name="Mlenga V."/>
            <person name="Montmayeur A."/>
            <person name="Mulrain L."/>
            <person name="Navidi A."/>
            <person name="Naylor J."/>
            <person name="Negash T."/>
            <person name="Nguyen T."/>
            <person name="Nguyen N."/>
            <person name="Nicol R."/>
            <person name="Norbu C."/>
            <person name="Norbu N."/>
            <person name="Novod N."/>
            <person name="O'Neill B."/>
            <person name="Osman S."/>
            <person name="Markiewicz E."/>
            <person name="Oyono O.L."/>
            <person name="Patti C."/>
            <person name="Phunkhang P."/>
            <person name="Pierre F."/>
            <person name="Priest M."/>
            <person name="Raghuraman S."/>
            <person name="Rege F."/>
            <person name="Reyes R."/>
            <person name="Rise C."/>
            <person name="Rogov P."/>
            <person name="Ross K."/>
            <person name="Ryan E."/>
            <person name="Settipalli S."/>
            <person name="Shea T."/>
            <person name="Sherpa N."/>
            <person name="Shi L."/>
            <person name="Shih D."/>
            <person name="Sparrow T."/>
            <person name="Spaulding J."/>
            <person name="Stalker J."/>
            <person name="Stange-Thomann N."/>
            <person name="Stavropoulos S."/>
            <person name="Stone C."/>
            <person name="Strader C."/>
            <person name="Tesfaye S."/>
            <person name="Thomson T."/>
            <person name="Thoulutsang Y."/>
            <person name="Thoulutsang D."/>
            <person name="Topham K."/>
            <person name="Topping I."/>
            <person name="Tsamla T."/>
            <person name="Vassiliev H."/>
            <person name="Vo A."/>
            <person name="Wangchuk T."/>
            <person name="Wangdi T."/>
            <person name="Weiand M."/>
            <person name="Wilkinson J."/>
            <person name="Wilson A."/>
            <person name="Yadav S."/>
            <person name="Young G."/>
            <person name="Yu Q."/>
            <person name="Zembek L."/>
            <person name="Zhong D."/>
            <person name="Zimmer A."/>
            <person name="Zwirko Z."/>
            <person name="Jaffe D.B."/>
            <person name="Alvarez P."/>
            <person name="Brockman W."/>
            <person name="Butler J."/>
            <person name="Chin C."/>
            <person name="Gnerre S."/>
            <person name="Grabherr M."/>
            <person name="Kleber M."/>
            <person name="Mauceli E."/>
            <person name="MacCallum I."/>
        </authorList>
    </citation>
    <scope>NUCLEOTIDE SEQUENCE [LARGE SCALE GENOMIC DNA]</scope>
    <source>
        <strain evidence="4">Tucson 14024-0371.13</strain>
    </source>
</reference>
<dbReference type="FunFam" id="1.10.238.10:FF:000001">
    <property type="entry name" value="Calmodulin 1"/>
    <property type="match status" value="1"/>
</dbReference>
<sequence length="165" mass="19377">MDDFDFSTPPPEVRVIHTHNLNDEQVKDLEEAFALFDNEDTKVISIKYLKDCLRAVAHNPPENELQDYITEIDTDNSGELYLSDFLYIMSKRYEGMTPEDEVILAFKVFDKEDKGFIPETEFRQIITNMGEPMDEDEIEELIRDADANTEMNIEYVKFVQRMMET</sequence>
<dbReference type="GO" id="GO:0016460">
    <property type="term" value="C:myosin II complex"/>
    <property type="evidence" value="ECO:0007669"/>
    <property type="project" value="TreeGrafter"/>
</dbReference>
<feature type="domain" description="EF-hand" evidence="2">
    <location>
        <begin position="24"/>
        <end position="59"/>
    </location>
</feature>
<dbReference type="EMBL" id="CH902617">
    <property type="protein sequence ID" value="EDV42928.1"/>
    <property type="molecule type" value="Genomic_DNA"/>
</dbReference>
<dbReference type="CDD" id="cd00051">
    <property type="entry name" value="EFh"/>
    <property type="match status" value="1"/>
</dbReference>
<dbReference type="PhylomeDB" id="B3LYL3"/>
<dbReference type="InterPro" id="IPR039508">
    <property type="entry name" value="KASH5_EF-hand-like_dom"/>
</dbReference>
<dbReference type="Pfam" id="PF13499">
    <property type="entry name" value="EF-hand_7"/>
    <property type="match status" value="1"/>
</dbReference>
<evidence type="ECO:0000313" key="3">
    <source>
        <dbReference type="EMBL" id="EDV42928.1"/>
    </source>
</evidence>
<dbReference type="SMR" id="B3LYL3"/>
<evidence type="ECO:0000256" key="1">
    <source>
        <dbReference type="ARBA" id="ARBA00022737"/>
    </source>
</evidence>
<dbReference type="InterPro" id="IPR011992">
    <property type="entry name" value="EF-hand-dom_pair"/>
</dbReference>
<dbReference type="OMA" id="EHELQDY"/>
<feature type="domain" description="EF-hand" evidence="2">
    <location>
        <begin position="97"/>
        <end position="132"/>
    </location>
</feature>
<dbReference type="GO" id="GO:0005509">
    <property type="term" value="F:calcium ion binding"/>
    <property type="evidence" value="ECO:0007669"/>
    <property type="project" value="InterPro"/>
</dbReference>
<dbReference type="InterPro" id="IPR050230">
    <property type="entry name" value="CALM/Myosin/TropC-like"/>
</dbReference>
<dbReference type="PANTHER" id="PTHR23048:SF0">
    <property type="entry name" value="CALMODULIN LIKE 3"/>
    <property type="match status" value="1"/>
</dbReference>